<comment type="caution">
    <text evidence="1">The sequence shown here is derived from an EMBL/GenBank/DDBJ whole genome shotgun (WGS) entry which is preliminary data.</text>
</comment>
<evidence type="ECO:0000313" key="1">
    <source>
        <dbReference type="EMBL" id="MBB6411863.1"/>
    </source>
</evidence>
<name>A0A841PE66_9HYPH</name>
<accession>A0A841PE66</accession>
<dbReference type="RefSeq" id="WP_184874759.1">
    <property type="nucleotide sequence ID" value="NZ_JACHEF010000004.1"/>
</dbReference>
<gene>
    <name evidence="1" type="ORF">HNQ71_004551</name>
</gene>
<dbReference type="AlphaFoldDB" id="A0A841PE66"/>
<dbReference type="Proteomes" id="UP000556329">
    <property type="component" value="Unassembled WGS sequence"/>
</dbReference>
<reference evidence="1 2" key="1">
    <citation type="submission" date="2020-08" db="EMBL/GenBank/DDBJ databases">
        <title>Genomic Encyclopedia of Type Strains, Phase IV (KMG-IV): sequencing the most valuable type-strain genomes for metagenomic binning, comparative biology and taxonomic classification.</title>
        <authorList>
            <person name="Goeker M."/>
        </authorList>
    </citation>
    <scope>NUCLEOTIDE SEQUENCE [LARGE SCALE GENOMIC DNA]</scope>
    <source>
        <strain evidence="1 2">DSM 100039</strain>
    </source>
</reference>
<dbReference type="EMBL" id="JACHEF010000004">
    <property type="protein sequence ID" value="MBB6411863.1"/>
    <property type="molecule type" value="Genomic_DNA"/>
</dbReference>
<evidence type="ECO:0008006" key="3">
    <source>
        <dbReference type="Google" id="ProtNLM"/>
    </source>
</evidence>
<organism evidence="1 2">
    <name type="scientific">Mesorhizobium sangaii</name>
    <dbReference type="NCBI Taxonomy" id="505389"/>
    <lineage>
        <taxon>Bacteria</taxon>
        <taxon>Pseudomonadati</taxon>
        <taxon>Pseudomonadota</taxon>
        <taxon>Alphaproteobacteria</taxon>
        <taxon>Hyphomicrobiales</taxon>
        <taxon>Phyllobacteriaceae</taxon>
        <taxon>Mesorhizobium</taxon>
    </lineage>
</organism>
<keyword evidence="2" id="KW-1185">Reference proteome</keyword>
<proteinExistence type="predicted"/>
<evidence type="ECO:0000313" key="2">
    <source>
        <dbReference type="Proteomes" id="UP000556329"/>
    </source>
</evidence>
<protein>
    <recommendedName>
        <fullName evidence="3">DUF5655 domain-containing protein</fullName>
    </recommendedName>
</protein>
<sequence>MLKYVKGENILLRAHPDFGEKWVQARIADDPSILGLGNLVLRDQERRQPGAGRLDLLLQDPDTLRRYELELQLGATDETHIIRTIEYWDIERRRYPQYEHCAVIVAEDITSRFLSVLALFNGTVPLIAIKMQAVRIGDDILLVFTTVLNELKRGLIDEDEDAAAVPADRAYWENERGSKETVAMADEILKIVHEFQPDLQLKYNKFYIGLAANDRANNFIYMKPRKRGNLQLGIRLPPSSEVEKQIEETGIDAMGFDPGDAGTFRLRLNKGDVKKHHDLLRSLLEQAHEFRNG</sequence>